<evidence type="ECO:0000256" key="1">
    <source>
        <dbReference type="SAM" id="MobiDB-lite"/>
    </source>
</evidence>
<evidence type="ECO:0000313" key="2">
    <source>
        <dbReference type="EMBL" id="QEH36643.1"/>
    </source>
</evidence>
<feature type="region of interest" description="Disordered" evidence="1">
    <location>
        <begin position="48"/>
        <end position="79"/>
    </location>
</feature>
<protein>
    <submittedName>
        <fullName evidence="2">Uncharacterized protein</fullName>
    </submittedName>
</protein>
<sequence>MNKGTWHQRARSFVECEEGTVVFVVSRGGPIMVLENARGVLRREARAQGGRALTDSRPSPSLPGVRSSTLIRDVSGAPA</sequence>
<name>A0A5B9W7V4_9BACT</name>
<dbReference type="RefSeq" id="WP_148596307.1">
    <property type="nucleotide sequence ID" value="NZ_CP042997.1"/>
</dbReference>
<dbReference type="AlphaFoldDB" id="A0A5B9W7V4"/>
<dbReference type="Proteomes" id="UP000324233">
    <property type="component" value="Chromosome"/>
</dbReference>
<dbReference type="EMBL" id="CP042997">
    <property type="protein sequence ID" value="QEH36643.1"/>
    <property type="molecule type" value="Genomic_DNA"/>
</dbReference>
<keyword evidence="3" id="KW-1185">Reference proteome</keyword>
<proteinExistence type="predicted"/>
<organism evidence="2 3">
    <name type="scientific">Aquisphaera giovannonii</name>
    <dbReference type="NCBI Taxonomy" id="406548"/>
    <lineage>
        <taxon>Bacteria</taxon>
        <taxon>Pseudomonadati</taxon>
        <taxon>Planctomycetota</taxon>
        <taxon>Planctomycetia</taxon>
        <taxon>Isosphaerales</taxon>
        <taxon>Isosphaeraceae</taxon>
        <taxon>Aquisphaera</taxon>
    </lineage>
</organism>
<reference evidence="2 3" key="1">
    <citation type="submission" date="2019-08" db="EMBL/GenBank/DDBJ databases">
        <title>Deep-cultivation of Planctomycetes and their phenomic and genomic characterization uncovers novel biology.</title>
        <authorList>
            <person name="Wiegand S."/>
            <person name="Jogler M."/>
            <person name="Boedeker C."/>
            <person name="Pinto D."/>
            <person name="Vollmers J."/>
            <person name="Rivas-Marin E."/>
            <person name="Kohn T."/>
            <person name="Peeters S.H."/>
            <person name="Heuer A."/>
            <person name="Rast P."/>
            <person name="Oberbeckmann S."/>
            <person name="Bunk B."/>
            <person name="Jeske O."/>
            <person name="Meyerdierks A."/>
            <person name="Storesund J.E."/>
            <person name="Kallscheuer N."/>
            <person name="Luecker S."/>
            <person name="Lage O.M."/>
            <person name="Pohl T."/>
            <person name="Merkel B.J."/>
            <person name="Hornburger P."/>
            <person name="Mueller R.-W."/>
            <person name="Bruemmer F."/>
            <person name="Labrenz M."/>
            <person name="Spormann A.M."/>
            <person name="Op den Camp H."/>
            <person name="Overmann J."/>
            <person name="Amann R."/>
            <person name="Jetten M.S.M."/>
            <person name="Mascher T."/>
            <person name="Medema M.H."/>
            <person name="Devos D.P."/>
            <person name="Kaster A.-K."/>
            <person name="Ovreas L."/>
            <person name="Rohde M."/>
            <person name="Galperin M.Y."/>
            <person name="Jogler C."/>
        </authorList>
    </citation>
    <scope>NUCLEOTIDE SEQUENCE [LARGE SCALE GENOMIC DNA]</scope>
    <source>
        <strain evidence="2 3">OJF2</strain>
    </source>
</reference>
<evidence type="ECO:0000313" key="3">
    <source>
        <dbReference type="Proteomes" id="UP000324233"/>
    </source>
</evidence>
<gene>
    <name evidence="2" type="ORF">OJF2_52280</name>
</gene>
<dbReference type="KEGG" id="agv:OJF2_52280"/>
<accession>A0A5B9W7V4</accession>